<protein>
    <submittedName>
        <fullName evidence="2">Uncharacterized protein</fullName>
    </submittedName>
</protein>
<feature type="compositionally biased region" description="Basic and acidic residues" evidence="1">
    <location>
        <begin position="86"/>
        <end position="101"/>
    </location>
</feature>
<feature type="region of interest" description="Disordered" evidence="1">
    <location>
        <begin position="78"/>
        <end position="101"/>
    </location>
</feature>
<accession>A0ABP1NAY7</accession>
<sequence length="101" mass="11961">MFLSPFSFFVHELERLRQTEECFPHTQLTKQPRNEITCDRTYNNPANYRSNLTLDKTYRSLEKKRGEKEKTCTIPRVSITGTMKDQTSREKVYSRHDDLGA</sequence>
<dbReference type="Proteomes" id="UP001642520">
    <property type="component" value="Unassembled WGS sequence"/>
</dbReference>
<name>A0ABP1NAY7_XYLVO</name>
<evidence type="ECO:0000313" key="3">
    <source>
        <dbReference type="Proteomes" id="UP001642520"/>
    </source>
</evidence>
<proteinExistence type="predicted"/>
<gene>
    <name evidence="2" type="ORF">XYLVIOL_LOCUS3117</name>
</gene>
<organism evidence="2 3">
    <name type="scientific">Xylocopa violacea</name>
    <name type="common">Violet carpenter bee</name>
    <name type="synonym">Apis violacea</name>
    <dbReference type="NCBI Taxonomy" id="135666"/>
    <lineage>
        <taxon>Eukaryota</taxon>
        <taxon>Metazoa</taxon>
        <taxon>Ecdysozoa</taxon>
        <taxon>Arthropoda</taxon>
        <taxon>Hexapoda</taxon>
        <taxon>Insecta</taxon>
        <taxon>Pterygota</taxon>
        <taxon>Neoptera</taxon>
        <taxon>Endopterygota</taxon>
        <taxon>Hymenoptera</taxon>
        <taxon>Apocrita</taxon>
        <taxon>Aculeata</taxon>
        <taxon>Apoidea</taxon>
        <taxon>Anthophila</taxon>
        <taxon>Apidae</taxon>
        <taxon>Xylocopa</taxon>
        <taxon>Xylocopa</taxon>
    </lineage>
</organism>
<keyword evidence="3" id="KW-1185">Reference proteome</keyword>
<dbReference type="EMBL" id="CAXAJV020001288">
    <property type="protein sequence ID" value="CAL7938156.1"/>
    <property type="molecule type" value="Genomic_DNA"/>
</dbReference>
<reference evidence="2 3" key="1">
    <citation type="submission" date="2024-08" db="EMBL/GenBank/DDBJ databases">
        <authorList>
            <person name="Will J Nash"/>
            <person name="Angela Man"/>
            <person name="Seanna McTaggart"/>
            <person name="Kendall Baker"/>
            <person name="Tom Barker"/>
            <person name="Leah Catchpole"/>
            <person name="Alex Durrant"/>
            <person name="Karim Gharbi"/>
            <person name="Naomi Irish"/>
            <person name="Gemy Kaithakottil"/>
            <person name="Debby Ku"/>
            <person name="Aaliyah Providence"/>
            <person name="Felix Shaw"/>
            <person name="David Swarbreck"/>
            <person name="Chris Watkins"/>
            <person name="Ann M. McCartney"/>
            <person name="Giulio Formenti"/>
            <person name="Alice Mouton"/>
            <person name="Noel Vella"/>
            <person name="Bjorn M von Reumont"/>
            <person name="Adriana Vella"/>
            <person name="Wilfried Haerty"/>
        </authorList>
    </citation>
    <scope>NUCLEOTIDE SEQUENCE [LARGE SCALE GENOMIC DNA]</scope>
</reference>
<evidence type="ECO:0000313" key="2">
    <source>
        <dbReference type="EMBL" id="CAL7938156.1"/>
    </source>
</evidence>
<comment type="caution">
    <text evidence="2">The sequence shown here is derived from an EMBL/GenBank/DDBJ whole genome shotgun (WGS) entry which is preliminary data.</text>
</comment>
<evidence type="ECO:0000256" key="1">
    <source>
        <dbReference type="SAM" id="MobiDB-lite"/>
    </source>
</evidence>